<dbReference type="EMBL" id="CAJOBA010006491">
    <property type="protein sequence ID" value="CAF3774319.1"/>
    <property type="molecule type" value="Genomic_DNA"/>
</dbReference>
<feature type="compositionally biased region" description="Polar residues" evidence="1">
    <location>
        <begin position="422"/>
        <end position="475"/>
    </location>
</feature>
<reference evidence="2" key="1">
    <citation type="submission" date="2021-02" db="EMBL/GenBank/DDBJ databases">
        <authorList>
            <person name="Nowell W R."/>
        </authorList>
    </citation>
    <scope>NUCLEOTIDE SEQUENCE</scope>
</reference>
<accession>A0A8S2DUQ5</accession>
<feature type="compositionally biased region" description="Low complexity" evidence="1">
    <location>
        <begin position="348"/>
        <end position="367"/>
    </location>
</feature>
<feature type="region of interest" description="Disordered" evidence="1">
    <location>
        <begin position="333"/>
        <end position="478"/>
    </location>
</feature>
<organism evidence="2 4">
    <name type="scientific">Didymodactylos carnosus</name>
    <dbReference type="NCBI Taxonomy" id="1234261"/>
    <lineage>
        <taxon>Eukaryota</taxon>
        <taxon>Metazoa</taxon>
        <taxon>Spiralia</taxon>
        <taxon>Gnathifera</taxon>
        <taxon>Rotifera</taxon>
        <taxon>Eurotatoria</taxon>
        <taxon>Bdelloidea</taxon>
        <taxon>Philodinida</taxon>
        <taxon>Philodinidae</taxon>
        <taxon>Didymodactylos</taxon>
    </lineage>
</organism>
<comment type="caution">
    <text evidence="2">The sequence shown here is derived from an EMBL/GenBank/DDBJ whole genome shotgun (WGS) entry which is preliminary data.</text>
</comment>
<dbReference type="EMBL" id="CAJNOK010006484">
    <property type="protein sequence ID" value="CAF1005156.1"/>
    <property type="molecule type" value="Genomic_DNA"/>
</dbReference>
<dbReference type="Proteomes" id="UP000677228">
    <property type="component" value="Unassembled WGS sequence"/>
</dbReference>
<evidence type="ECO:0000256" key="1">
    <source>
        <dbReference type="SAM" id="MobiDB-lite"/>
    </source>
</evidence>
<protein>
    <submittedName>
        <fullName evidence="2">Uncharacterized protein</fullName>
    </submittedName>
</protein>
<evidence type="ECO:0000313" key="2">
    <source>
        <dbReference type="EMBL" id="CAF1005156.1"/>
    </source>
</evidence>
<evidence type="ECO:0000313" key="4">
    <source>
        <dbReference type="Proteomes" id="UP000677228"/>
    </source>
</evidence>
<feature type="region of interest" description="Disordered" evidence="1">
    <location>
        <begin position="144"/>
        <end position="181"/>
    </location>
</feature>
<name>A0A8S2DUQ5_9BILA</name>
<gene>
    <name evidence="2" type="ORF">OVA965_LOCUS14760</name>
    <name evidence="3" type="ORF">TMI583_LOCUS14762</name>
</gene>
<proteinExistence type="predicted"/>
<dbReference type="Proteomes" id="UP000682733">
    <property type="component" value="Unassembled WGS sequence"/>
</dbReference>
<feature type="compositionally biased region" description="Polar residues" evidence="1">
    <location>
        <begin position="88"/>
        <end position="103"/>
    </location>
</feature>
<feature type="region of interest" description="Disordered" evidence="1">
    <location>
        <begin position="84"/>
        <end position="104"/>
    </location>
</feature>
<dbReference type="AlphaFoldDB" id="A0A8S2DUQ5"/>
<evidence type="ECO:0000313" key="3">
    <source>
        <dbReference type="EMBL" id="CAF3774319.1"/>
    </source>
</evidence>
<sequence>MSQSTMHIDGDSIIKGNEHQLRNNGDVIRQHRNEKLDIYEVLELKEMLDELNSYDEILSSAMSTTIEKAKLLGLKPNPWLTISKRKQQQSAHDSSSWQPTNMIVTDRSREISSISRSFKPLTTSEENYDKFQNTEIENIHRHMFTNRQSFDSHRTTQRSNDNDNSDMLTSADNVQDKSESFSKGDNIRLNVFSTQYSVGSKRLCDSRASGIEKQQQNENNTRDGEKNQNLSLLSPQQLNQIVANSKLNPEAKPFTASVGKREQYHRTATNDTNQVTEHQWTSIVNLEKLRHNNRFSPTTFHYANTCVPYSFKPLQANTVANFCMQNTNRFPNPSQQMMAGGPMTASYQMPQMNSQPNQQQQMSNVPSSHAPPSVQQQQHGLHGGHSMMQSPNAPPYVSVSPQVPSPSLQQQAPTTRDRIMSGQINMSSSPGNQMVTQSQQHPSTSSFPPQQYSNNVGSTLPTHTSPTMLISNPPSNGMPYSALTPQHMINAPPPHMTHPSSMIMNQMVPPQVLAQQQQVQQQNRTEDDLGAKCKRAFTVFDERLKSDEARLSAQNPDVITQAAQSLSKKYEALLVSLDVLEMTLRMLQDCSTTLNDFRRLMPSAANVIDAGSQFHPIGTPPIVPVIGRAVDPLQYQFLLNHIQSQTNTLNSVRDMGKKFTDTQTSTSTR</sequence>
<feature type="compositionally biased region" description="Low complexity" evidence="1">
    <location>
        <begin position="375"/>
        <end position="413"/>
    </location>
</feature>